<dbReference type="EMBL" id="JAHHHV010000082">
    <property type="protein sequence ID" value="MBW4467910.1"/>
    <property type="molecule type" value="Genomic_DNA"/>
</dbReference>
<evidence type="ECO:0000313" key="3">
    <source>
        <dbReference type="Proteomes" id="UP000707356"/>
    </source>
</evidence>
<evidence type="ECO:0000259" key="1">
    <source>
        <dbReference type="Pfam" id="PF05685"/>
    </source>
</evidence>
<name>A0A951U6Q9_9CYAN</name>
<evidence type="ECO:0000313" key="2">
    <source>
        <dbReference type="EMBL" id="MBW4467910.1"/>
    </source>
</evidence>
<reference evidence="2" key="1">
    <citation type="submission" date="2021-05" db="EMBL/GenBank/DDBJ databases">
        <authorList>
            <person name="Pietrasiak N."/>
            <person name="Ward R."/>
            <person name="Stajich J.E."/>
            <person name="Kurbessoian T."/>
        </authorList>
    </citation>
    <scope>NUCLEOTIDE SEQUENCE</scope>
    <source>
        <strain evidence="2">GSE-TBD4-15B</strain>
    </source>
</reference>
<dbReference type="InterPro" id="IPR011335">
    <property type="entry name" value="Restrct_endonuc-II-like"/>
</dbReference>
<organism evidence="2 3">
    <name type="scientific">Pegethrix bostrychoides GSE-TBD4-15B</name>
    <dbReference type="NCBI Taxonomy" id="2839662"/>
    <lineage>
        <taxon>Bacteria</taxon>
        <taxon>Bacillati</taxon>
        <taxon>Cyanobacteriota</taxon>
        <taxon>Cyanophyceae</taxon>
        <taxon>Oculatellales</taxon>
        <taxon>Oculatellaceae</taxon>
        <taxon>Pegethrix</taxon>
    </lineage>
</organism>
<keyword evidence="2" id="KW-0540">Nuclease</keyword>
<gene>
    <name evidence="2" type="ORF">KME07_20990</name>
</gene>
<proteinExistence type="predicted"/>
<dbReference type="PANTHER" id="PTHR35400">
    <property type="entry name" value="SLR1083 PROTEIN"/>
    <property type="match status" value="1"/>
</dbReference>
<protein>
    <submittedName>
        <fullName evidence="2">Uma2 family endonuclease</fullName>
    </submittedName>
</protein>
<keyword evidence="2" id="KW-0255">Endonuclease</keyword>
<dbReference type="Pfam" id="PF05685">
    <property type="entry name" value="Uma2"/>
    <property type="match status" value="1"/>
</dbReference>
<dbReference type="GO" id="GO:0004519">
    <property type="term" value="F:endonuclease activity"/>
    <property type="evidence" value="ECO:0007669"/>
    <property type="project" value="UniProtKB-KW"/>
</dbReference>
<dbReference type="Gene3D" id="3.90.1570.10">
    <property type="entry name" value="tt1808, chain A"/>
    <property type="match status" value="1"/>
</dbReference>
<dbReference type="SUPFAM" id="SSF52980">
    <property type="entry name" value="Restriction endonuclease-like"/>
    <property type="match status" value="1"/>
</dbReference>
<comment type="caution">
    <text evidence="2">The sequence shown here is derived from an EMBL/GenBank/DDBJ whole genome shotgun (WGS) entry which is preliminary data.</text>
</comment>
<reference evidence="2" key="2">
    <citation type="journal article" date="2022" name="Microbiol. Resour. Announc.">
        <title>Metagenome Sequencing to Explore Phylogenomics of Terrestrial Cyanobacteria.</title>
        <authorList>
            <person name="Ward R.D."/>
            <person name="Stajich J.E."/>
            <person name="Johansen J.R."/>
            <person name="Huntemann M."/>
            <person name="Clum A."/>
            <person name="Foster B."/>
            <person name="Foster B."/>
            <person name="Roux S."/>
            <person name="Palaniappan K."/>
            <person name="Varghese N."/>
            <person name="Mukherjee S."/>
            <person name="Reddy T.B.K."/>
            <person name="Daum C."/>
            <person name="Copeland A."/>
            <person name="Chen I.A."/>
            <person name="Ivanova N.N."/>
            <person name="Kyrpides N.C."/>
            <person name="Shapiro N."/>
            <person name="Eloe-Fadrosh E.A."/>
            <person name="Pietrasiak N."/>
        </authorList>
    </citation>
    <scope>NUCLEOTIDE SEQUENCE</scope>
    <source>
        <strain evidence="2">GSE-TBD4-15B</strain>
    </source>
</reference>
<keyword evidence="2" id="KW-0378">Hydrolase</keyword>
<dbReference type="CDD" id="cd06260">
    <property type="entry name" value="DUF820-like"/>
    <property type="match status" value="1"/>
</dbReference>
<sequence length="214" mass="24116">MNAPQFSMLVPLQWQSASWDDYLRYRDDSTERLRLYFNGRAVLADMGSEGIDHASVSDLFLLLIYIWVKQVQPDLAVGSFGRCVLEKPGQKAASPDLVLYLGAGIPRRDAAKLRRIDLNQWRLPDLVGEIADTTLASDLDEKKRLYAALGIPEYWVIDVRGRVMAFRLADGQYCQCVESVALMGLSIDLLEQALARLGEMPNFAVANWFEQMLA</sequence>
<dbReference type="AlphaFoldDB" id="A0A951U6Q9"/>
<dbReference type="Proteomes" id="UP000707356">
    <property type="component" value="Unassembled WGS sequence"/>
</dbReference>
<dbReference type="InterPro" id="IPR008538">
    <property type="entry name" value="Uma2"/>
</dbReference>
<dbReference type="InterPro" id="IPR012296">
    <property type="entry name" value="Nuclease_put_TT1808"/>
</dbReference>
<dbReference type="PANTHER" id="PTHR35400:SF1">
    <property type="entry name" value="SLR1083 PROTEIN"/>
    <property type="match status" value="1"/>
</dbReference>
<feature type="domain" description="Putative restriction endonuclease" evidence="1">
    <location>
        <begin position="19"/>
        <end position="177"/>
    </location>
</feature>
<accession>A0A951U6Q9</accession>